<evidence type="ECO:0000313" key="6">
    <source>
        <dbReference type="EMBL" id="CAF9930431.1"/>
    </source>
</evidence>
<gene>
    <name evidence="6" type="ORF">GOMPHAMPRED_005651</name>
</gene>
<dbReference type="Pfam" id="PF01565">
    <property type="entry name" value="FAD_binding_4"/>
    <property type="match status" value="1"/>
</dbReference>
<dbReference type="InterPro" id="IPR050416">
    <property type="entry name" value="FAD-linked_Oxidoreductase"/>
</dbReference>
<dbReference type="InterPro" id="IPR036318">
    <property type="entry name" value="FAD-bd_PCMH-like_sf"/>
</dbReference>
<evidence type="ECO:0000256" key="2">
    <source>
        <dbReference type="ARBA" id="ARBA00022630"/>
    </source>
</evidence>
<evidence type="ECO:0000313" key="7">
    <source>
        <dbReference type="Proteomes" id="UP000664169"/>
    </source>
</evidence>
<feature type="domain" description="FAD-binding PCMH-type" evidence="5">
    <location>
        <begin position="45"/>
        <end position="213"/>
    </location>
</feature>
<dbReference type="Gene3D" id="3.30.465.10">
    <property type="match status" value="1"/>
</dbReference>
<proteinExistence type="inferred from homology"/>
<dbReference type="AlphaFoldDB" id="A0A8H3FQN5"/>
<comment type="similarity">
    <text evidence="1">Belongs to the oxygen-dependent FAD-linked oxidoreductase family.</text>
</comment>
<keyword evidence="4" id="KW-0560">Oxidoreductase</keyword>
<dbReference type="PANTHER" id="PTHR42973">
    <property type="entry name" value="BINDING OXIDOREDUCTASE, PUTATIVE (AFU_ORTHOLOGUE AFUA_1G17690)-RELATED"/>
    <property type="match status" value="1"/>
</dbReference>
<evidence type="ECO:0000256" key="4">
    <source>
        <dbReference type="ARBA" id="ARBA00023002"/>
    </source>
</evidence>
<evidence type="ECO:0000256" key="1">
    <source>
        <dbReference type="ARBA" id="ARBA00005466"/>
    </source>
</evidence>
<dbReference type="InterPro" id="IPR016169">
    <property type="entry name" value="FAD-bd_PCMH_sub2"/>
</dbReference>
<protein>
    <recommendedName>
        <fullName evidence="5">FAD-binding PCMH-type domain-containing protein</fullName>
    </recommendedName>
</protein>
<dbReference type="Proteomes" id="UP000664169">
    <property type="component" value="Unassembled WGS sequence"/>
</dbReference>
<comment type="caution">
    <text evidence="6">The sequence shown here is derived from an EMBL/GenBank/DDBJ whole genome shotgun (WGS) entry which is preliminary data.</text>
</comment>
<organism evidence="6 7">
    <name type="scientific">Gomphillus americanus</name>
    <dbReference type="NCBI Taxonomy" id="1940652"/>
    <lineage>
        <taxon>Eukaryota</taxon>
        <taxon>Fungi</taxon>
        <taxon>Dikarya</taxon>
        <taxon>Ascomycota</taxon>
        <taxon>Pezizomycotina</taxon>
        <taxon>Lecanoromycetes</taxon>
        <taxon>OSLEUM clade</taxon>
        <taxon>Ostropomycetidae</taxon>
        <taxon>Ostropales</taxon>
        <taxon>Graphidaceae</taxon>
        <taxon>Gomphilloideae</taxon>
        <taxon>Gomphillus</taxon>
    </lineage>
</organism>
<accession>A0A8H3FQN5</accession>
<dbReference type="GO" id="GO:0071949">
    <property type="term" value="F:FAD binding"/>
    <property type="evidence" value="ECO:0007669"/>
    <property type="project" value="InterPro"/>
</dbReference>
<dbReference type="InterPro" id="IPR016166">
    <property type="entry name" value="FAD-bd_PCMH"/>
</dbReference>
<reference evidence="6" key="1">
    <citation type="submission" date="2021-03" db="EMBL/GenBank/DDBJ databases">
        <authorList>
            <person name="Tagirdzhanova G."/>
        </authorList>
    </citation>
    <scope>NUCLEOTIDE SEQUENCE</scope>
</reference>
<dbReference type="PANTHER" id="PTHR42973:SF22">
    <property type="entry name" value="FAD-BINDING PCMH-TYPE DOMAIN-CONTAINING PROTEIN-RELATED"/>
    <property type="match status" value="1"/>
</dbReference>
<keyword evidence="3" id="KW-0274">FAD</keyword>
<sequence length="458" mass="49748">MTALSLASIATCCQQLLREFPSQVFVPGNSNYTAIETSYWSLQEAALQPACIVVPQSTQDVSRIVSLNSHHGCPFAVKGNTHAPAAGFANIEHGVTIDMTGLQSLSLNKDHSVIRIGGGANWLHVYAFLDQYSLAVAGGRNGLVGVGGLTLGGGISHYAAREGFTCDNVVKFELVTSSGVLEVDKSHELFRALKGGSNNFGIVTRFDLRTFAQGDLHISTSTNNISYFADVAKQFSKITDAKNFDPYTSLVTSVLLSGGSWSIGNSAVYTRPVENPIVFRDLLAIPSTKNSSSFQRPYIFANETNTPPLNWLFLTGTYGVSSELMVRMFNILNESLYNFDSGSGLAVWSLTFEPLPTKITNFGRGSNSLGVDENNSFNTTRNKAITDLARKIGTQFNTAADSMGLLRRFQYLNYADTSQHPIASYGPENVARLKAASRKYDHNGVFQKLVPGGFKLPW</sequence>
<name>A0A8H3FQN5_9LECA</name>
<dbReference type="OrthoDB" id="2151789at2759"/>
<dbReference type="PROSITE" id="PS51387">
    <property type="entry name" value="FAD_PCMH"/>
    <property type="match status" value="1"/>
</dbReference>
<keyword evidence="7" id="KW-1185">Reference proteome</keyword>
<dbReference type="SUPFAM" id="SSF56176">
    <property type="entry name" value="FAD-binding/transporter-associated domain-like"/>
    <property type="match status" value="1"/>
</dbReference>
<evidence type="ECO:0000259" key="5">
    <source>
        <dbReference type="PROSITE" id="PS51387"/>
    </source>
</evidence>
<dbReference type="GO" id="GO:0016491">
    <property type="term" value="F:oxidoreductase activity"/>
    <property type="evidence" value="ECO:0007669"/>
    <property type="project" value="UniProtKB-KW"/>
</dbReference>
<keyword evidence="2" id="KW-0285">Flavoprotein</keyword>
<dbReference type="EMBL" id="CAJPDQ010000035">
    <property type="protein sequence ID" value="CAF9930431.1"/>
    <property type="molecule type" value="Genomic_DNA"/>
</dbReference>
<dbReference type="InterPro" id="IPR006094">
    <property type="entry name" value="Oxid_FAD_bind_N"/>
</dbReference>
<evidence type="ECO:0000256" key="3">
    <source>
        <dbReference type="ARBA" id="ARBA00022827"/>
    </source>
</evidence>